<evidence type="ECO:0000313" key="1">
    <source>
        <dbReference type="EMBL" id="CAL1383925.1"/>
    </source>
</evidence>
<name>A0AAV2EDE1_9ROSI</name>
<sequence>MSVFRIPDGIIDDIHSLMANYWWGQKGTERRSHWKKWEKLCRPKEDGGMGFRDLKIFNKAMLTKQLWNIHVRPTSLVARLLKAKYHPRTGGA</sequence>
<dbReference type="PANTHER" id="PTHR33116:SF86">
    <property type="entry name" value="REVERSE TRANSCRIPTASE DOMAIN-CONTAINING PROTEIN"/>
    <property type="match status" value="1"/>
</dbReference>
<accession>A0AAV2EDE1</accession>
<dbReference type="PANTHER" id="PTHR33116">
    <property type="entry name" value="REVERSE TRANSCRIPTASE ZINC-BINDING DOMAIN-CONTAINING PROTEIN-RELATED-RELATED"/>
    <property type="match status" value="1"/>
</dbReference>
<reference evidence="1 2" key="1">
    <citation type="submission" date="2024-04" db="EMBL/GenBank/DDBJ databases">
        <authorList>
            <person name="Fracassetti M."/>
        </authorList>
    </citation>
    <scope>NUCLEOTIDE SEQUENCE [LARGE SCALE GENOMIC DNA]</scope>
</reference>
<dbReference type="AlphaFoldDB" id="A0AAV2EDE1"/>
<organism evidence="1 2">
    <name type="scientific">Linum trigynum</name>
    <dbReference type="NCBI Taxonomy" id="586398"/>
    <lineage>
        <taxon>Eukaryota</taxon>
        <taxon>Viridiplantae</taxon>
        <taxon>Streptophyta</taxon>
        <taxon>Embryophyta</taxon>
        <taxon>Tracheophyta</taxon>
        <taxon>Spermatophyta</taxon>
        <taxon>Magnoliopsida</taxon>
        <taxon>eudicotyledons</taxon>
        <taxon>Gunneridae</taxon>
        <taxon>Pentapetalae</taxon>
        <taxon>rosids</taxon>
        <taxon>fabids</taxon>
        <taxon>Malpighiales</taxon>
        <taxon>Linaceae</taxon>
        <taxon>Linum</taxon>
    </lineage>
</organism>
<gene>
    <name evidence="1" type="ORF">LTRI10_LOCUS25164</name>
</gene>
<protein>
    <submittedName>
        <fullName evidence="1">Uncharacterized protein</fullName>
    </submittedName>
</protein>
<keyword evidence="2" id="KW-1185">Reference proteome</keyword>
<dbReference type="Proteomes" id="UP001497516">
    <property type="component" value="Chromosome 4"/>
</dbReference>
<proteinExistence type="predicted"/>
<dbReference type="EMBL" id="OZ034817">
    <property type="protein sequence ID" value="CAL1383925.1"/>
    <property type="molecule type" value="Genomic_DNA"/>
</dbReference>
<evidence type="ECO:0000313" key="2">
    <source>
        <dbReference type="Proteomes" id="UP001497516"/>
    </source>
</evidence>